<comment type="caution">
    <text evidence="2">The sequence shown here is derived from an EMBL/GenBank/DDBJ whole genome shotgun (WGS) entry which is preliminary data.</text>
</comment>
<protein>
    <submittedName>
        <fullName evidence="2">Uncharacterized protein</fullName>
    </submittedName>
</protein>
<dbReference type="Proteomes" id="UP000580250">
    <property type="component" value="Unassembled WGS sequence"/>
</dbReference>
<evidence type="ECO:0000313" key="2">
    <source>
        <dbReference type="EMBL" id="CAD2169204.1"/>
    </source>
</evidence>
<keyword evidence="1" id="KW-0812">Transmembrane</keyword>
<evidence type="ECO:0000313" key="3">
    <source>
        <dbReference type="Proteomes" id="UP000580250"/>
    </source>
</evidence>
<reference evidence="2 3" key="1">
    <citation type="submission" date="2020-08" db="EMBL/GenBank/DDBJ databases">
        <authorList>
            <person name="Koutsovoulos G."/>
            <person name="Danchin GJ E."/>
        </authorList>
    </citation>
    <scope>NUCLEOTIDE SEQUENCE [LARGE SCALE GENOMIC DNA]</scope>
</reference>
<accession>A0A6V7V2S3</accession>
<keyword evidence="1" id="KW-1133">Transmembrane helix</keyword>
<evidence type="ECO:0000256" key="1">
    <source>
        <dbReference type="SAM" id="Phobius"/>
    </source>
</evidence>
<dbReference type="AlphaFoldDB" id="A0A6V7V2S3"/>
<name>A0A6V7V2S3_MELEN</name>
<proteinExistence type="predicted"/>
<feature type="transmembrane region" description="Helical" evidence="1">
    <location>
        <begin position="73"/>
        <end position="92"/>
    </location>
</feature>
<keyword evidence="1" id="KW-0472">Membrane</keyword>
<feature type="transmembrane region" description="Helical" evidence="1">
    <location>
        <begin position="104"/>
        <end position="122"/>
    </location>
</feature>
<dbReference type="EMBL" id="CAJEWN010000150">
    <property type="protein sequence ID" value="CAD2169204.1"/>
    <property type="molecule type" value="Genomic_DNA"/>
</dbReference>
<sequence length="184" mass="21974">MASQKMFIGERNYNGQDAVKLFWEAITIMVKEFYSSLHIDIRSRIAITGLGYFAAKYADRKGDRKREGLRKRIKQKVMMILAMVPYISLIKFIERELVDTMEMIMKICAMMFFAFLKHFLFINKKKVWSEIKPYLFGRKLASEEKYLTIVNGNFRKLKFKRISTRERKGLGKQKLKKYFLFKAY</sequence>
<gene>
    <name evidence="2" type="ORF">MENT_LOCUS20532</name>
</gene>
<organism evidence="2 3">
    <name type="scientific">Meloidogyne enterolobii</name>
    <name type="common">Root-knot nematode worm</name>
    <name type="synonym">Meloidogyne mayaguensis</name>
    <dbReference type="NCBI Taxonomy" id="390850"/>
    <lineage>
        <taxon>Eukaryota</taxon>
        <taxon>Metazoa</taxon>
        <taxon>Ecdysozoa</taxon>
        <taxon>Nematoda</taxon>
        <taxon>Chromadorea</taxon>
        <taxon>Rhabditida</taxon>
        <taxon>Tylenchina</taxon>
        <taxon>Tylenchomorpha</taxon>
        <taxon>Tylenchoidea</taxon>
        <taxon>Meloidogynidae</taxon>
        <taxon>Meloidogyninae</taxon>
        <taxon>Meloidogyne</taxon>
    </lineage>
</organism>